<dbReference type="PANTHER" id="PTHR43582">
    <property type="entry name" value="LINEARMYCIN RESISTANCE ATP-BINDING PROTEIN LNRL"/>
    <property type="match status" value="1"/>
</dbReference>
<comment type="similarity">
    <text evidence="4">Belongs to the ABC transporter superfamily. Drug exporter-1 (DrugE1) (TC 3.A.1.105) family.</text>
</comment>
<dbReference type="GO" id="GO:0043215">
    <property type="term" value="P:daunorubicin transport"/>
    <property type="evidence" value="ECO:0007669"/>
    <property type="project" value="InterPro"/>
</dbReference>
<dbReference type="InterPro" id="IPR003593">
    <property type="entry name" value="AAA+_ATPase"/>
</dbReference>
<dbReference type="Gene3D" id="3.40.50.300">
    <property type="entry name" value="P-loop containing nucleotide triphosphate hydrolases"/>
    <property type="match status" value="1"/>
</dbReference>
<dbReference type="PROSITE" id="PS50893">
    <property type="entry name" value="ABC_TRANSPORTER_2"/>
    <property type="match status" value="1"/>
</dbReference>
<evidence type="ECO:0000313" key="7">
    <source>
        <dbReference type="Proteomes" id="UP000037267"/>
    </source>
</evidence>
<sequence length="311" mass="35416">MILLQVKNLKKYFKELKAVDGVDFEIEQGEIFGLLGPNGAGKSTTISMLSTLTKPTEGEIFYKGESILKNPKYIQEKLGVVPQDIALYPMLTGYENLKFWGHIYGLRKKKLENRIHEVAEIIGLKDKLKEKVEKYSGGMKRRINIGAALLHEPELLIMDEPTVGIDAQSRNHILDTVIDLNKKGMTIIYTSHYMEEVELLCNKISIMDKGRIIETGTKEELKSLINEDKIILLRLDNITDQTIFKLNEIKDIKDIEINDDTIVLKVEDTKKLFEELVLKVGETNSNIISIDVKRPNLESVFLNLTGKTLRD</sequence>
<dbReference type="PATRIC" id="fig|1503.3.peg.3385"/>
<dbReference type="PROSITE" id="PS00211">
    <property type="entry name" value="ABC_TRANSPORTER_1"/>
    <property type="match status" value="1"/>
</dbReference>
<dbReference type="InterPro" id="IPR003439">
    <property type="entry name" value="ABC_transporter-like_ATP-bd"/>
</dbReference>
<evidence type="ECO:0000256" key="3">
    <source>
        <dbReference type="ARBA" id="ARBA00022840"/>
    </source>
</evidence>
<evidence type="ECO:0000256" key="1">
    <source>
        <dbReference type="ARBA" id="ARBA00004413"/>
    </source>
</evidence>
<name>A0A0L0W9H3_GOTPU</name>
<gene>
    <name evidence="6" type="ORF">CLPU_9c01040</name>
</gene>
<dbReference type="Proteomes" id="UP000037267">
    <property type="component" value="Unassembled WGS sequence"/>
</dbReference>
<dbReference type="GO" id="GO:0016887">
    <property type="term" value="F:ATP hydrolysis activity"/>
    <property type="evidence" value="ECO:0007669"/>
    <property type="project" value="InterPro"/>
</dbReference>
<keyword evidence="2" id="KW-0547">Nucleotide-binding</keyword>
<dbReference type="OrthoDB" id="9804819at2"/>
<evidence type="ECO:0000256" key="2">
    <source>
        <dbReference type="ARBA" id="ARBA00022741"/>
    </source>
</evidence>
<accession>A0A0L0W9H3</accession>
<dbReference type="EMBL" id="LGSS01000009">
    <property type="protein sequence ID" value="KNF08208.1"/>
    <property type="molecule type" value="Genomic_DNA"/>
</dbReference>
<dbReference type="GO" id="GO:1900753">
    <property type="term" value="P:doxorubicin transport"/>
    <property type="evidence" value="ECO:0007669"/>
    <property type="project" value="InterPro"/>
</dbReference>
<dbReference type="PANTHER" id="PTHR43582:SF2">
    <property type="entry name" value="LINEARMYCIN RESISTANCE ATP-BINDING PROTEIN LNRL"/>
    <property type="match status" value="1"/>
</dbReference>
<evidence type="ECO:0000259" key="5">
    <source>
        <dbReference type="PROSITE" id="PS50893"/>
    </source>
</evidence>
<proteinExistence type="inferred from homology"/>
<comment type="subcellular location">
    <subcellularLocation>
        <location evidence="1">Cell membrane</location>
        <topology evidence="1">Peripheral membrane protein</topology>
        <orientation evidence="1">Cytoplasmic side</orientation>
    </subcellularLocation>
</comment>
<comment type="caution">
    <text evidence="6">The sequence shown here is derived from an EMBL/GenBank/DDBJ whole genome shotgun (WGS) entry which is preliminary data.</text>
</comment>
<reference evidence="7" key="1">
    <citation type="submission" date="2015-07" db="EMBL/GenBank/DDBJ databases">
        <title>Draft genome sequence of the purine-degrading Gottschalkia purinilyticum DSM 1384 (formerly Clostridium purinilyticum).</title>
        <authorList>
            <person name="Poehlein A."/>
            <person name="Schiel-Bengelsdorf B."/>
            <person name="Bengelsdorf F.R."/>
            <person name="Daniel R."/>
            <person name="Duerre P."/>
        </authorList>
    </citation>
    <scope>NUCLEOTIDE SEQUENCE [LARGE SCALE GENOMIC DNA]</scope>
    <source>
        <strain evidence="7">DSM 1384</strain>
    </source>
</reference>
<dbReference type="RefSeq" id="WP_050355571.1">
    <property type="nucleotide sequence ID" value="NZ_LGSS01000009.1"/>
</dbReference>
<dbReference type="AlphaFoldDB" id="A0A0L0W9H3"/>
<dbReference type="GO" id="GO:0005524">
    <property type="term" value="F:ATP binding"/>
    <property type="evidence" value="ECO:0007669"/>
    <property type="project" value="UniProtKB-KW"/>
</dbReference>
<dbReference type="InterPro" id="IPR027417">
    <property type="entry name" value="P-loop_NTPase"/>
</dbReference>
<dbReference type="InterPro" id="IPR005894">
    <property type="entry name" value="DrrA"/>
</dbReference>
<evidence type="ECO:0000313" key="6">
    <source>
        <dbReference type="EMBL" id="KNF08208.1"/>
    </source>
</evidence>
<dbReference type="NCBIfam" id="TIGR01188">
    <property type="entry name" value="drrA"/>
    <property type="match status" value="1"/>
</dbReference>
<protein>
    <submittedName>
        <fullName evidence="6">ABC transporter ATP-binding protein</fullName>
    </submittedName>
</protein>
<evidence type="ECO:0000256" key="4">
    <source>
        <dbReference type="ARBA" id="ARBA00049985"/>
    </source>
</evidence>
<dbReference type="SMART" id="SM00382">
    <property type="entry name" value="AAA"/>
    <property type="match status" value="1"/>
</dbReference>
<organism evidence="6 7">
    <name type="scientific">Gottschalkia purinilytica</name>
    <name type="common">Clostridium purinilyticum</name>
    <dbReference type="NCBI Taxonomy" id="1503"/>
    <lineage>
        <taxon>Bacteria</taxon>
        <taxon>Bacillati</taxon>
        <taxon>Bacillota</taxon>
        <taxon>Tissierellia</taxon>
        <taxon>Tissierellales</taxon>
        <taxon>Gottschalkiaceae</taxon>
        <taxon>Gottschalkia</taxon>
    </lineage>
</organism>
<dbReference type="Pfam" id="PF00005">
    <property type="entry name" value="ABC_tran"/>
    <property type="match status" value="1"/>
</dbReference>
<feature type="domain" description="ABC transporter" evidence="5">
    <location>
        <begin position="4"/>
        <end position="234"/>
    </location>
</feature>
<dbReference type="GO" id="GO:0005886">
    <property type="term" value="C:plasma membrane"/>
    <property type="evidence" value="ECO:0007669"/>
    <property type="project" value="UniProtKB-SubCell"/>
</dbReference>
<dbReference type="SUPFAM" id="SSF52540">
    <property type="entry name" value="P-loop containing nucleoside triphosphate hydrolases"/>
    <property type="match status" value="1"/>
</dbReference>
<keyword evidence="3 6" id="KW-0067">ATP-binding</keyword>
<dbReference type="STRING" id="1503.CLPU_9c01040"/>
<dbReference type="InterPro" id="IPR017871">
    <property type="entry name" value="ABC_transporter-like_CS"/>
</dbReference>
<keyword evidence="7" id="KW-1185">Reference proteome</keyword>